<dbReference type="PANTHER" id="PTHR43289:SF6">
    <property type="entry name" value="SERINE_THREONINE-PROTEIN KINASE NEKL-3"/>
    <property type="match status" value="1"/>
</dbReference>
<dbReference type="Gene3D" id="1.10.510.10">
    <property type="entry name" value="Transferase(Phosphotransferase) domain 1"/>
    <property type="match status" value="1"/>
</dbReference>
<dbReference type="InterPro" id="IPR000719">
    <property type="entry name" value="Prot_kinase_dom"/>
</dbReference>
<keyword evidence="8" id="KW-1133">Transmembrane helix</keyword>
<keyword evidence="5 10" id="KW-0418">Kinase</keyword>
<dbReference type="PANTHER" id="PTHR43289">
    <property type="entry name" value="MITOGEN-ACTIVATED PROTEIN KINASE KINASE KINASE 20-RELATED"/>
    <property type="match status" value="1"/>
</dbReference>
<reference evidence="10 11" key="1">
    <citation type="submission" date="2021-03" db="EMBL/GenBank/DDBJ databases">
        <title>Sequencing the genomes of 1000 actinobacteria strains.</title>
        <authorList>
            <person name="Klenk H.-P."/>
        </authorList>
    </citation>
    <scope>NUCLEOTIDE SEQUENCE [LARGE SCALE GENOMIC DNA]</scope>
    <source>
        <strain evidence="10 11">DSM 46670</strain>
    </source>
</reference>
<dbReference type="Gene3D" id="2.60.40.10">
    <property type="entry name" value="Immunoglobulins"/>
    <property type="match status" value="1"/>
</dbReference>
<feature type="compositionally biased region" description="Low complexity" evidence="7">
    <location>
        <begin position="379"/>
        <end position="395"/>
    </location>
</feature>
<feature type="transmembrane region" description="Helical" evidence="8">
    <location>
        <begin position="345"/>
        <end position="365"/>
    </location>
</feature>
<evidence type="ECO:0000256" key="2">
    <source>
        <dbReference type="ARBA" id="ARBA00022527"/>
    </source>
</evidence>
<evidence type="ECO:0000256" key="6">
    <source>
        <dbReference type="ARBA" id="ARBA00022840"/>
    </source>
</evidence>
<dbReference type="InterPro" id="IPR013783">
    <property type="entry name" value="Ig-like_fold"/>
</dbReference>
<keyword evidence="6" id="KW-0067">ATP-binding</keyword>
<keyword evidence="11" id="KW-1185">Reference proteome</keyword>
<evidence type="ECO:0000259" key="9">
    <source>
        <dbReference type="PROSITE" id="PS50011"/>
    </source>
</evidence>
<name>A0ABS4U1J0_9PSEU</name>
<keyword evidence="3" id="KW-0808">Transferase</keyword>
<feature type="domain" description="Protein kinase" evidence="9">
    <location>
        <begin position="6"/>
        <end position="265"/>
    </location>
</feature>
<organism evidence="10 11">
    <name type="scientific">Kibdelosporangium banguiense</name>
    <dbReference type="NCBI Taxonomy" id="1365924"/>
    <lineage>
        <taxon>Bacteria</taxon>
        <taxon>Bacillati</taxon>
        <taxon>Actinomycetota</taxon>
        <taxon>Actinomycetes</taxon>
        <taxon>Pseudonocardiales</taxon>
        <taxon>Pseudonocardiaceae</taxon>
        <taxon>Kibdelosporangium</taxon>
    </lineage>
</organism>
<evidence type="ECO:0000256" key="8">
    <source>
        <dbReference type="SAM" id="Phobius"/>
    </source>
</evidence>
<dbReference type="Gene3D" id="3.30.200.20">
    <property type="entry name" value="Phosphorylase Kinase, domain 1"/>
    <property type="match status" value="1"/>
</dbReference>
<keyword evidence="8" id="KW-0812">Transmembrane</keyword>
<sequence>MRLPGYSDFQALAEGGEGTVYRARQDGLDRFVAVKVINVDDPSRVARFRRELEITVRLGRQHPHIVTVLDTGTAPDGRPCIVMEYYDLGSLHNRLREYGPLPVGEVIAVGVAVADALAFAHGQGFLHRDVKPQNILILPTSYVLADFGIARMADAGHTTSLQMVSYRHAAPQMVDGQTPAAVDDLWSLGSTLFTLLEGVAPFASDNPDEDTMLSYLGRLRSSEPRPLRRQDVPLELREVISRCLRKERGERYPDAMALRAALTAIKTETQGWTPSLPQGPSEISDITVQLPDQPTVAPTDIPQPEWFSLDPPKPVDPEPLTMPTVYQPVQPEAPQLPKRKRGRTVVFTALALLAGGAIGVAAVFLNNRDPGTATPPPATTTVPVPSTVTSAPSPSLVNDPAFAPKITALEDNGTTIKLQWSDPSGGKAQFVVLDVTGPKPQPLRTIAAGTRTFTVDGLDRGTKQYCYQVLAIGLNDPANERGVSERSCTDR</sequence>
<feature type="region of interest" description="Disordered" evidence="7">
    <location>
        <begin position="372"/>
        <end position="395"/>
    </location>
</feature>
<keyword evidence="2 10" id="KW-0723">Serine/threonine-protein kinase</keyword>
<keyword evidence="4" id="KW-0547">Nucleotide-binding</keyword>
<keyword evidence="8" id="KW-0472">Membrane</keyword>
<dbReference type="GO" id="GO:0004674">
    <property type="term" value="F:protein serine/threonine kinase activity"/>
    <property type="evidence" value="ECO:0007669"/>
    <property type="project" value="UniProtKB-KW"/>
</dbReference>
<dbReference type="InterPro" id="IPR003961">
    <property type="entry name" value="FN3_dom"/>
</dbReference>
<protein>
    <recommendedName>
        <fullName evidence="1">non-specific serine/threonine protein kinase</fullName>
        <ecNumber evidence="1">2.7.11.1</ecNumber>
    </recommendedName>
</protein>
<evidence type="ECO:0000256" key="3">
    <source>
        <dbReference type="ARBA" id="ARBA00022679"/>
    </source>
</evidence>
<dbReference type="Proteomes" id="UP001519332">
    <property type="component" value="Unassembled WGS sequence"/>
</dbReference>
<dbReference type="PROSITE" id="PS00108">
    <property type="entry name" value="PROTEIN_KINASE_ST"/>
    <property type="match status" value="1"/>
</dbReference>
<evidence type="ECO:0000256" key="5">
    <source>
        <dbReference type="ARBA" id="ARBA00022777"/>
    </source>
</evidence>
<evidence type="ECO:0000313" key="11">
    <source>
        <dbReference type="Proteomes" id="UP001519332"/>
    </source>
</evidence>
<dbReference type="SUPFAM" id="SSF56112">
    <property type="entry name" value="Protein kinase-like (PK-like)"/>
    <property type="match status" value="1"/>
</dbReference>
<dbReference type="InterPro" id="IPR011009">
    <property type="entry name" value="Kinase-like_dom_sf"/>
</dbReference>
<accession>A0ABS4U1J0</accession>
<dbReference type="Pfam" id="PF00069">
    <property type="entry name" value="Pkinase"/>
    <property type="match status" value="1"/>
</dbReference>
<gene>
    <name evidence="10" type="ORF">JOF56_010908</name>
</gene>
<dbReference type="CDD" id="cd14014">
    <property type="entry name" value="STKc_PknB_like"/>
    <property type="match status" value="1"/>
</dbReference>
<evidence type="ECO:0000313" key="10">
    <source>
        <dbReference type="EMBL" id="MBP2330523.1"/>
    </source>
</evidence>
<dbReference type="EMBL" id="JAGINW010000001">
    <property type="protein sequence ID" value="MBP2330523.1"/>
    <property type="molecule type" value="Genomic_DNA"/>
</dbReference>
<dbReference type="CDD" id="cd00063">
    <property type="entry name" value="FN3"/>
    <property type="match status" value="1"/>
</dbReference>
<dbReference type="RefSeq" id="WP_209647123.1">
    <property type="nucleotide sequence ID" value="NZ_JAGINW010000001.1"/>
</dbReference>
<dbReference type="SMART" id="SM00220">
    <property type="entry name" value="S_TKc"/>
    <property type="match status" value="1"/>
</dbReference>
<evidence type="ECO:0000256" key="4">
    <source>
        <dbReference type="ARBA" id="ARBA00022741"/>
    </source>
</evidence>
<dbReference type="PROSITE" id="PS50011">
    <property type="entry name" value="PROTEIN_KINASE_DOM"/>
    <property type="match status" value="1"/>
</dbReference>
<evidence type="ECO:0000256" key="7">
    <source>
        <dbReference type="SAM" id="MobiDB-lite"/>
    </source>
</evidence>
<comment type="caution">
    <text evidence="10">The sequence shown here is derived from an EMBL/GenBank/DDBJ whole genome shotgun (WGS) entry which is preliminary data.</text>
</comment>
<proteinExistence type="predicted"/>
<dbReference type="EC" id="2.7.11.1" evidence="1"/>
<dbReference type="InterPro" id="IPR008271">
    <property type="entry name" value="Ser/Thr_kinase_AS"/>
</dbReference>
<evidence type="ECO:0000256" key="1">
    <source>
        <dbReference type="ARBA" id="ARBA00012513"/>
    </source>
</evidence>